<keyword evidence="1" id="KW-0963">Cytoplasm</keyword>
<dbReference type="InterPro" id="IPR009010">
    <property type="entry name" value="Asp_de-COase-like_dom_sf"/>
</dbReference>
<dbReference type="Proteomes" id="UP000429644">
    <property type="component" value="Unassembled WGS sequence"/>
</dbReference>
<dbReference type="PANTHER" id="PTHR21012:SF0">
    <property type="entry name" value="ASPARTATE 1-DECARBOXYLASE"/>
    <property type="match status" value="1"/>
</dbReference>
<evidence type="ECO:0000256" key="3">
    <source>
        <dbReference type="ARBA" id="ARBA00022793"/>
    </source>
</evidence>
<evidence type="ECO:0000256" key="8">
    <source>
        <dbReference type="ARBA" id="ARBA00023317"/>
    </source>
</evidence>
<dbReference type="GO" id="GO:0006523">
    <property type="term" value="P:alanine biosynthetic process"/>
    <property type="evidence" value="ECO:0007669"/>
    <property type="project" value="InterPro"/>
</dbReference>
<dbReference type="OrthoDB" id="9803983at2"/>
<evidence type="ECO:0000256" key="7">
    <source>
        <dbReference type="ARBA" id="ARBA00023270"/>
    </source>
</evidence>
<dbReference type="InterPro" id="IPR003190">
    <property type="entry name" value="Asp_decarbox"/>
</dbReference>
<evidence type="ECO:0000256" key="2">
    <source>
        <dbReference type="ARBA" id="ARBA00022655"/>
    </source>
</evidence>
<keyword evidence="2" id="KW-0566">Pantothenate biosynthesis</keyword>
<comment type="caution">
    <text evidence="9">The sequence shown here is derived from an EMBL/GenBank/DDBJ whole genome shotgun (WGS) entry which is preliminary data.</text>
</comment>
<dbReference type="EMBL" id="WHPD01003860">
    <property type="protein sequence ID" value="MPV90562.1"/>
    <property type="molecule type" value="Genomic_DNA"/>
</dbReference>
<gene>
    <name evidence="9" type="ORF">GB882_17965</name>
</gene>
<dbReference type="Gene3D" id="2.40.40.20">
    <property type="match status" value="1"/>
</dbReference>
<proteinExistence type="predicted"/>
<keyword evidence="3" id="KW-0210">Decarboxylase</keyword>
<evidence type="ECO:0000256" key="4">
    <source>
        <dbReference type="ARBA" id="ARBA00022813"/>
    </source>
</evidence>
<keyword evidence="8" id="KW-0670">Pyruvate</keyword>
<dbReference type="PANTHER" id="PTHR21012">
    <property type="entry name" value="ASPARTATE 1-DECARBOXYLASE"/>
    <property type="match status" value="1"/>
</dbReference>
<dbReference type="AlphaFoldDB" id="A0A7J9V1K9"/>
<feature type="non-terminal residue" evidence="9">
    <location>
        <position position="1"/>
    </location>
</feature>
<dbReference type="GO" id="GO:0015940">
    <property type="term" value="P:pantothenate biosynthetic process"/>
    <property type="evidence" value="ECO:0007669"/>
    <property type="project" value="UniProtKB-KW"/>
</dbReference>
<dbReference type="Pfam" id="PF02261">
    <property type="entry name" value="Asp_decarbox"/>
    <property type="match status" value="1"/>
</dbReference>
<keyword evidence="7" id="KW-0704">Schiff base</keyword>
<evidence type="ECO:0000313" key="9">
    <source>
        <dbReference type="EMBL" id="MPV90562.1"/>
    </source>
</evidence>
<accession>A0A7J9V1K9</accession>
<keyword evidence="10" id="KW-1185">Reference proteome</keyword>
<dbReference type="GO" id="GO:0005829">
    <property type="term" value="C:cytosol"/>
    <property type="evidence" value="ECO:0007669"/>
    <property type="project" value="TreeGrafter"/>
</dbReference>
<evidence type="ECO:0000256" key="1">
    <source>
        <dbReference type="ARBA" id="ARBA00022490"/>
    </source>
</evidence>
<dbReference type="SUPFAM" id="SSF50692">
    <property type="entry name" value="ADC-like"/>
    <property type="match status" value="1"/>
</dbReference>
<keyword evidence="6" id="KW-0456">Lyase</keyword>
<evidence type="ECO:0000256" key="6">
    <source>
        <dbReference type="ARBA" id="ARBA00023239"/>
    </source>
</evidence>
<dbReference type="GO" id="GO:0004068">
    <property type="term" value="F:aspartate 1-decarboxylase activity"/>
    <property type="evidence" value="ECO:0007669"/>
    <property type="project" value="InterPro"/>
</dbReference>
<name>A0A7J9V1K9_9MICO</name>
<organism evidence="9 10">
    <name type="scientific">Georgenia ruanii</name>
    <dbReference type="NCBI Taxonomy" id="348442"/>
    <lineage>
        <taxon>Bacteria</taxon>
        <taxon>Bacillati</taxon>
        <taxon>Actinomycetota</taxon>
        <taxon>Actinomycetes</taxon>
        <taxon>Micrococcales</taxon>
        <taxon>Bogoriellaceae</taxon>
        <taxon>Georgenia</taxon>
    </lineage>
</organism>
<sequence length="81" mass="8723">MLMGRIHRPTVAATDLHYLGSISIDVDLLEAADLLPGQHADVVDITTGARLSRDTVNTLPFAPEPTGVPFEAFRAKRAVGR</sequence>
<evidence type="ECO:0000313" key="10">
    <source>
        <dbReference type="Proteomes" id="UP000429644"/>
    </source>
</evidence>
<protein>
    <recommendedName>
        <fullName evidence="11">Aspartate 1-decarboxylase</fullName>
    </recommendedName>
</protein>
<evidence type="ECO:0008006" key="11">
    <source>
        <dbReference type="Google" id="ProtNLM"/>
    </source>
</evidence>
<evidence type="ECO:0000256" key="5">
    <source>
        <dbReference type="ARBA" id="ARBA00023145"/>
    </source>
</evidence>
<keyword evidence="5" id="KW-0865">Zymogen</keyword>
<keyword evidence="4" id="KW-0068">Autocatalytic cleavage</keyword>
<reference evidence="9 10" key="1">
    <citation type="submission" date="2019-10" db="EMBL/GenBank/DDBJ databases">
        <title>Georgenia wutianyii sp. nov. and Georgenia yuyongxinii sp. nov. isolated from plateau pika (Ochotona curzoniae) in the Qinghai-Tibet plateau of China.</title>
        <authorList>
            <person name="Tian Z."/>
        </authorList>
    </citation>
    <scope>NUCLEOTIDE SEQUENCE [LARGE SCALE GENOMIC DNA]</scope>
    <source>
        <strain evidence="9 10">JCM 15130</strain>
    </source>
</reference>